<name>A0A8C5PFS5_9ANUR</name>
<dbReference type="InterPro" id="IPR001881">
    <property type="entry name" value="EGF-like_Ca-bd_dom"/>
</dbReference>
<feature type="domain" description="EGF-like" evidence="10">
    <location>
        <begin position="1212"/>
        <end position="1247"/>
    </location>
</feature>
<dbReference type="GO" id="GO:0005576">
    <property type="term" value="C:extracellular region"/>
    <property type="evidence" value="ECO:0007669"/>
    <property type="project" value="TreeGrafter"/>
</dbReference>
<dbReference type="PROSITE" id="PS01187">
    <property type="entry name" value="EGF_CA"/>
    <property type="match status" value="2"/>
</dbReference>
<dbReference type="PANTHER" id="PTHR14949:SF53">
    <property type="entry name" value="VON WILLEBRAND FACTOR D AND EGF DOMAIN-CONTAINING PROTEIN"/>
    <property type="match status" value="1"/>
</dbReference>
<reference evidence="12" key="1">
    <citation type="submission" date="2025-08" db="UniProtKB">
        <authorList>
            <consortium name="Ensembl"/>
        </authorList>
    </citation>
    <scope>IDENTIFICATION</scope>
</reference>
<dbReference type="Proteomes" id="UP000694569">
    <property type="component" value="Unplaced"/>
</dbReference>
<evidence type="ECO:0000256" key="8">
    <source>
        <dbReference type="SAM" id="MobiDB-lite"/>
    </source>
</evidence>
<keyword evidence="5 7" id="KW-1015">Disulfide bond</keyword>
<dbReference type="InterPro" id="IPR000152">
    <property type="entry name" value="EGF-type_Asp/Asn_hydroxyl_site"/>
</dbReference>
<evidence type="ECO:0000313" key="12">
    <source>
        <dbReference type="Ensembl" id="ENSLLEP00000021057.1"/>
    </source>
</evidence>
<keyword evidence="4" id="KW-0175">Coiled coil</keyword>
<dbReference type="GeneTree" id="ENSGT00940000160835"/>
<dbReference type="Pfam" id="PF25024">
    <property type="entry name" value="EGF_TEN"/>
    <property type="match status" value="1"/>
</dbReference>
<dbReference type="FunFam" id="2.10.25.10:FF:000865">
    <property type="entry name" value="von Willebrand factor D and EGF domains"/>
    <property type="match status" value="1"/>
</dbReference>
<dbReference type="SUPFAM" id="SSF57196">
    <property type="entry name" value="EGF/Laminin"/>
    <property type="match status" value="3"/>
</dbReference>
<dbReference type="OrthoDB" id="382013at2759"/>
<feature type="disulfide bond" evidence="7">
    <location>
        <begin position="1812"/>
        <end position="1821"/>
    </location>
</feature>
<dbReference type="Pfam" id="PF00008">
    <property type="entry name" value="EGF"/>
    <property type="match status" value="1"/>
</dbReference>
<feature type="domain" description="EGF-like" evidence="10">
    <location>
        <begin position="1663"/>
        <end position="1694"/>
    </location>
</feature>
<feature type="disulfide bond" evidence="7">
    <location>
        <begin position="1794"/>
        <end position="1804"/>
    </location>
</feature>
<dbReference type="Ensembl" id="ENSLLET00000021869.1">
    <property type="protein sequence ID" value="ENSLLEP00000021057.1"/>
    <property type="gene ID" value="ENSLLEG00000012962.1"/>
</dbReference>
<feature type="domain" description="EGF-like" evidence="10">
    <location>
        <begin position="1171"/>
        <end position="1210"/>
    </location>
</feature>
<gene>
    <name evidence="12" type="primary">VWDE</name>
</gene>
<feature type="domain" description="EGF-like" evidence="10">
    <location>
        <begin position="1249"/>
        <end position="1286"/>
    </location>
</feature>
<feature type="signal peptide" evidence="9">
    <location>
        <begin position="1"/>
        <end position="24"/>
    </location>
</feature>
<dbReference type="InterPro" id="IPR057885">
    <property type="entry name" value="Ig_VWDE"/>
</dbReference>
<dbReference type="PROSITE" id="PS51233">
    <property type="entry name" value="VWFD"/>
    <property type="match status" value="1"/>
</dbReference>
<feature type="disulfide bond" evidence="7">
    <location>
        <begin position="1652"/>
        <end position="1661"/>
    </location>
</feature>
<dbReference type="Gene3D" id="2.10.25.10">
    <property type="entry name" value="Laminin"/>
    <property type="match status" value="10"/>
</dbReference>
<dbReference type="PROSITE" id="PS50026">
    <property type="entry name" value="EGF_3"/>
    <property type="match status" value="7"/>
</dbReference>
<evidence type="ECO:0000256" key="1">
    <source>
        <dbReference type="ARBA" id="ARBA00022536"/>
    </source>
</evidence>
<dbReference type="InterPro" id="IPR001846">
    <property type="entry name" value="VWF_type-D"/>
</dbReference>
<dbReference type="PROSITE" id="PS00010">
    <property type="entry name" value="ASX_HYDROXYL"/>
    <property type="match status" value="1"/>
</dbReference>
<dbReference type="FunFam" id="2.10.25.10:FF:000595">
    <property type="entry name" value="von Willebrand factor D and EGF domain-containing protein"/>
    <property type="match status" value="1"/>
</dbReference>
<keyword evidence="1 7" id="KW-0245">EGF-like domain</keyword>
<feature type="domain" description="VWFD" evidence="11">
    <location>
        <begin position="430"/>
        <end position="614"/>
    </location>
</feature>
<keyword evidence="2 9" id="KW-0732">Signal</keyword>
<evidence type="ECO:0000259" key="11">
    <source>
        <dbReference type="PROSITE" id="PS51233"/>
    </source>
</evidence>
<feature type="disulfide bond" evidence="7">
    <location>
        <begin position="1200"/>
        <end position="1209"/>
    </location>
</feature>
<dbReference type="InterPro" id="IPR058727">
    <property type="entry name" value="Helical_Vwde"/>
</dbReference>
<dbReference type="SMART" id="SM00216">
    <property type="entry name" value="VWD"/>
    <property type="match status" value="1"/>
</dbReference>
<evidence type="ECO:0000313" key="13">
    <source>
        <dbReference type="Proteomes" id="UP000694569"/>
    </source>
</evidence>
<feature type="domain" description="EGF-like" evidence="10">
    <location>
        <begin position="1630"/>
        <end position="1662"/>
    </location>
</feature>
<feature type="disulfide bond" evidence="7">
    <location>
        <begin position="1730"/>
        <end position="1740"/>
    </location>
</feature>
<feature type="disulfide bond" evidence="7">
    <location>
        <begin position="1634"/>
        <end position="1644"/>
    </location>
</feature>
<organism evidence="12 13">
    <name type="scientific">Leptobrachium leishanense</name>
    <name type="common">Leishan spiny toad</name>
    <dbReference type="NCBI Taxonomy" id="445787"/>
    <lineage>
        <taxon>Eukaryota</taxon>
        <taxon>Metazoa</taxon>
        <taxon>Chordata</taxon>
        <taxon>Craniata</taxon>
        <taxon>Vertebrata</taxon>
        <taxon>Euteleostomi</taxon>
        <taxon>Amphibia</taxon>
        <taxon>Batrachia</taxon>
        <taxon>Anura</taxon>
        <taxon>Pelobatoidea</taxon>
        <taxon>Megophryidae</taxon>
        <taxon>Leptobrachium</taxon>
    </lineage>
</organism>
<accession>A0A8C5PFS5</accession>
<dbReference type="InterPro" id="IPR018097">
    <property type="entry name" value="EGF_Ca-bd_CS"/>
</dbReference>
<evidence type="ECO:0000256" key="5">
    <source>
        <dbReference type="ARBA" id="ARBA00023157"/>
    </source>
</evidence>
<dbReference type="GO" id="GO:0009986">
    <property type="term" value="C:cell surface"/>
    <property type="evidence" value="ECO:0007669"/>
    <property type="project" value="TreeGrafter"/>
</dbReference>
<keyword evidence="3" id="KW-0677">Repeat</keyword>
<dbReference type="Pfam" id="PF12661">
    <property type="entry name" value="hEGF"/>
    <property type="match status" value="1"/>
</dbReference>
<feature type="disulfide bond" evidence="7">
    <location>
        <begin position="1748"/>
        <end position="1757"/>
    </location>
</feature>
<comment type="caution">
    <text evidence="7">Lacks conserved residue(s) required for the propagation of feature annotation.</text>
</comment>
<feature type="disulfide bond" evidence="7">
    <location>
        <begin position="1216"/>
        <end position="1226"/>
    </location>
</feature>
<feature type="disulfide bond" evidence="7">
    <location>
        <begin position="1684"/>
        <end position="1693"/>
    </location>
</feature>
<dbReference type="SMART" id="SM00179">
    <property type="entry name" value="EGF_CA"/>
    <property type="match status" value="3"/>
</dbReference>
<evidence type="ECO:0000256" key="9">
    <source>
        <dbReference type="SAM" id="SignalP"/>
    </source>
</evidence>
<dbReference type="Pfam" id="PF26129">
    <property type="entry name" value="Vwde"/>
    <property type="match status" value="1"/>
</dbReference>
<dbReference type="PROSITE" id="PS00022">
    <property type="entry name" value="EGF_1"/>
    <property type="match status" value="6"/>
</dbReference>
<evidence type="ECO:0000256" key="7">
    <source>
        <dbReference type="PROSITE-ProRule" id="PRU00076"/>
    </source>
</evidence>
<dbReference type="InterPro" id="IPR013032">
    <property type="entry name" value="EGF-like_CS"/>
</dbReference>
<feature type="domain" description="EGF-like" evidence="10">
    <location>
        <begin position="1790"/>
        <end position="1822"/>
    </location>
</feature>
<evidence type="ECO:0000256" key="3">
    <source>
        <dbReference type="ARBA" id="ARBA00022737"/>
    </source>
</evidence>
<dbReference type="PANTHER" id="PTHR14949">
    <property type="entry name" value="EGF-LIKE-DOMAIN, MULTIPLE 7, 8"/>
    <property type="match status" value="1"/>
</dbReference>
<dbReference type="GO" id="GO:0005509">
    <property type="term" value="F:calcium ion binding"/>
    <property type="evidence" value="ECO:0007669"/>
    <property type="project" value="InterPro"/>
</dbReference>
<feature type="disulfide bond" evidence="7">
    <location>
        <begin position="1666"/>
        <end position="1676"/>
    </location>
</feature>
<evidence type="ECO:0000256" key="6">
    <source>
        <dbReference type="ARBA" id="ARBA00023180"/>
    </source>
</evidence>
<feature type="region of interest" description="Disordered" evidence="8">
    <location>
        <begin position="714"/>
        <end position="736"/>
    </location>
</feature>
<evidence type="ECO:0000259" key="10">
    <source>
        <dbReference type="PROSITE" id="PS50026"/>
    </source>
</evidence>
<dbReference type="GO" id="GO:0005102">
    <property type="term" value="F:signaling receptor binding"/>
    <property type="evidence" value="ECO:0007669"/>
    <property type="project" value="TreeGrafter"/>
</dbReference>
<evidence type="ECO:0000256" key="4">
    <source>
        <dbReference type="ARBA" id="ARBA00023054"/>
    </source>
</evidence>
<dbReference type="CDD" id="cd00054">
    <property type="entry name" value="EGF_CA"/>
    <property type="match status" value="3"/>
</dbReference>
<dbReference type="Gene3D" id="2.60.120.260">
    <property type="entry name" value="Galactose-binding domain-like"/>
    <property type="match status" value="1"/>
</dbReference>
<dbReference type="InterPro" id="IPR000742">
    <property type="entry name" value="EGF"/>
</dbReference>
<protein>
    <submittedName>
        <fullName evidence="12">von Willebrand factor D and EGF domains</fullName>
    </submittedName>
</protein>
<feature type="disulfide bond" evidence="7">
    <location>
        <begin position="1237"/>
        <end position="1246"/>
    </location>
</feature>
<dbReference type="InterPro" id="IPR050969">
    <property type="entry name" value="Dev_Signal_Modulators"/>
</dbReference>
<dbReference type="FunFam" id="2.10.25.10:FF:000472">
    <property type="entry name" value="Uncharacterized protein, isoform A"/>
    <property type="match status" value="1"/>
</dbReference>
<dbReference type="PROSITE" id="PS01186">
    <property type="entry name" value="EGF_2"/>
    <property type="match status" value="4"/>
</dbReference>
<feature type="domain" description="EGF-like" evidence="10">
    <location>
        <begin position="1726"/>
        <end position="1758"/>
    </location>
</feature>
<proteinExistence type="predicted"/>
<keyword evidence="6" id="KW-0325">Glycoprotein</keyword>
<dbReference type="Pfam" id="PF00094">
    <property type="entry name" value="VWD"/>
    <property type="match status" value="1"/>
</dbReference>
<reference evidence="12" key="2">
    <citation type="submission" date="2025-09" db="UniProtKB">
        <authorList>
            <consortium name="Ensembl"/>
        </authorList>
    </citation>
    <scope>IDENTIFICATION</scope>
</reference>
<dbReference type="Pfam" id="PF25776">
    <property type="entry name" value="Ig_VWDE"/>
    <property type="match status" value="1"/>
</dbReference>
<evidence type="ECO:0000256" key="2">
    <source>
        <dbReference type="ARBA" id="ARBA00022729"/>
    </source>
</evidence>
<dbReference type="FunFam" id="2.10.25.10:FF:000490">
    <property type="entry name" value="von Willebrand factor D and EGF domain-containing protein"/>
    <property type="match status" value="1"/>
</dbReference>
<keyword evidence="13" id="KW-1185">Reference proteome</keyword>
<sequence>MSQTSFQIYHNAWILGIILQMASSQQAPECSSSGHQILQNPYRSLDFDSMKLQQSAIHDLICDHSLSPGWYRFMIFDKPAEMPTKCVEMNHCGTQAPVWLSLRDSESLPSPGEIRLLTACATWQFFFSSTKDCCLFRIPVTVRNCGNFFVYLLQPTQGCMGYCAEVVNSSTSLSKCGPRETEVNGVCIGKVNTEILLPEPPGTPEIVAEMVGNSVSLRCSFHAPATNISVGFVIRWSRLSPEGKKLELRQEALVQTFSVIELDGINVRLGDRIFCDVSSFFLEQPDVHSSTLESKEFFAGIKLNPEALTISEDGRGYRLTVESTIPFTCMEAEMQNDCRITLRFRTFNEAEEKHDSDLAFSSCHVDLRHSLCQRGKCSQAVLYYKAVMDFVADRDKTTSIVVDPIASSNFLWNGYSPQSVQITVKDLPAAYCYSFTDPHVITFDGRVYDNFNTGTFVLYKSISRDFEVHVRQWDCGSLHHPASCNCGFVAKEGDDIITFDMCSGQLHESQPHLTVKSQDPSANNFKIIEHYLGRKITISFLSGAFIRADVSDWGMSLTLRAPSADFKNTLGLCGTFDRNTENDFHNSKGAQLNETSQTRLHFINEWKISAGESFFDKMPSSIQSATNVKYCRCSDKNELYQTPNTLYSASESDAAHCKGNDNVLFPTLIPGLDVTMEYISPPDSTRDISKRSIAEDPHKSYMSKAVENITSQMHETKKNSISRRKPPPAKPSTNVPRDQVVRNRMKRQNYYEYLSTFPYQSLSQTDLEGFSYFFPEDHSTDMPRDFLPSWPTPSGLTYAYVLEFCEQSVYNSSIGKLCIDFLESRPRDVVDMCITDILLKDDLSWAESGVALLENECERKLLELGYHNPKNVKTPIDHILLALKCPNHCSGKGECMDWGCACFQGFSSYDCSILIDQVPEISELENTGLCDIRFYDCTFVRVFGLGFKETLNLKCEFTKQQYSGGKWILVDPVLMDATFKNPRTVDCQVPVDAHQAEIIGLVDDKPIAKWHIKVSNDGYIFSNHKTMTVYDGACQTCDPLLDLCTFKGKTCNIDGLCYGEGDPNPTSPCLLCKPDISKLTWSIAENNQAPVVHSLPDKLETFYSENFVYQFMGTDPEGSAILFTLESGPEGATLSPAGLLIWKVMLHSTQKFVFFVSDDCNAKTNVTVEVTVKPCGCVSGGSCVANINYPSGKGEYLCVCPSGYDGDHCQVDLDECLSNPCGLGMCVDKINSYHCECPIGLKGETCQEEIDECLSTPCFPTVSCTNTFGSYTCGLCPQGYEGDGFICVENILTTQVPLTVLPQVSTEDYVYSDIDFGGQDKHGDQAVLKTLRKPDVSEAISTSPQFKELHPRAPLLQSNIQQGILGYSLRPTNQPLVSLIDPSPTPAKRTESITIKTTRYVPSLLTLNGASRKILPTTLNGRRTTSSQLRTTLFTNHIWRSGHRAINANLNPTVESGTSIAKHRSALAERTAKDGVSRKSGEPIVQNKISDFKLPGPFTAFKDNFYSTLNRTNQKGELKSAYTVAPAKLTCADSPCFLGVSCEPRQDGGFKCGRCPYGYYGDGATCKAICRHPCGNSMECAAPNVCKCKPGYSGYNCQTAVCRPDCKNRGKCVKPNVCECAPGYGGTTCDQAYCDPPCEHGGVCQARNVCTCPFGFVGPRCETMVCNRHCENGGECVAPDVCKCKPGWHGPTCSTAVCHPVCLNGGTCMKSNTCLCPNGFFGAQCQNAVCSPPCKNGGQCIRNNVCTCPDGYTGKICQKSVCDPMCMNGGKCVGPNICSCPSGWKGKRCSTPICFQACRNGGECIGPDTCHCPPQWEGSQCQTPVCNFKCLFGGRCSSPNVCSCRPGYNGITCSQRIQVQTTQLIEAKSHNSVNLHANKYRKCDVRQLKDVHINF</sequence>
<feature type="chain" id="PRO_5034870671" evidence="9">
    <location>
        <begin position="25"/>
        <end position="1895"/>
    </location>
</feature>
<dbReference type="SMART" id="SM00181">
    <property type="entry name" value="EGF"/>
    <property type="match status" value="14"/>
</dbReference>